<reference evidence="2 4" key="1">
    <citation type="journal article" date="2020" name="Stud. Mycol.">
        <title>101 Dothideomycetes genomes: a test case for predicting lifestyles and emergence of pathogens.</title>
        <authorList>
            <person name="Haridas S."/>
            <person name="Albert R."/>
            <person name="Binder M."/>
            <person name="Bloem J."/>
            <person name="Labutti K."/>
            <person name="Salamov A."/>
            <person name="Andreopoulos B."/>
            <person name="Baker S."/>
            <person name="Barry K."/>
            <person name="Bills G."/>
            <person name="Bluhm B."/>
            <person name="Cannon C."/>
            <person name="Castanera R."/>
            <person name="Culley D."/>
            <person name="Daum C."/>
            <person name="Ezra D."/>
            <person name="Gonzalez J."/>
            <person name="Henrissat B."/>
            <person name="Kuo A."/>
            <person name="Liang C."/>
            <person name="Lipzen A."/>
            <person name="Lutzoni F."/>
            <person name="Magnuson J."/>
            <person name="Mondo S."/>
            <person name="Nolan M."/>
            <person name="Ohm R."/>
            <person name="Pangilinan J."/>
            <person name="Park H.-J."/>
            <person name="Ramirez L."/>
            <person name="Alfaro M."/>
            <person name="Sun H."/>
            <person name="Tritt A."/>
            <person name="Yoshinaga Y."/>
            <person name="Zwiers L.-H."/>
            <person name="Turgeon B."/>
            <person name="Goodwin S."/>
            <person name="Spatafora J."/>
            <person name="Crous P."/>
            <person name="Grigoriev I."/>
        </authorList>
    </citation>
    <scope>NUCLEOTIDE SEQUENCE</scope>
    <source>
        <strain evidence="2 4">CBS 304.34</strain>
    </source>
</reference>
<protein>
    <submittedName>
        <fullName evidence="2 4">Uncharacterized protein</fullName>
    </submittedName>
</protein>
<organism evidence="2">
    <name type="scientific">Mytilinidion resinicola</name>
    <dbReference type="NCBI Taxonomy" id="574789"/>
    <lineage>
        <taxon>Eukaryota</taxon>
        <taxon>Fungi</taxon>
        <taxon>Dikarya</taxon>
        <taxon>Ascomycota</taxon>
        <taxon>Pezizomycotina</taxon>
        <taxon>Dothideomycetes</taxon>
        <taxon>Pleosporomycetidae</taxon>
        <taxon>Mytilinidiales</taxon>
        <taxon>Mytilinidiaceae</taxon>
        <taxon>Mytilinidion</taxon>
    </lineage>
</organism>
<feature type="transmembrane region" description="Helical" evidence="1">
    <location>
        <begin position="28"/>
        <end position="47"/>
    </location>
</feature>
<dbReference type="RefSeq" id="XP_033573078.1">
    <property type="nucleotide sequence ID" value="XM_033712342.1"/>
</dbReference>
<dbReference type="AlphaFoldDB" id="A0A6A6YDP3"/>
<evidence type="ECO:0000313" key="2">
    <source>
        <dbReference type="EMBL" id="KAF2806114.1"/>
    </source>
</evidence>
<keyword evidence="3" id="KW-1185">Reference proteome</keyword>
<dbReference type="EMBL" id="MU003708">
    <property type="protein sequence ID" value="KAF2806114.1"/>
    <property type="molecule type" value="Genomic_DNA"/>
</dbReference>
<dbReference type="GeneID" id="54453235"/>
<proteinExistence type="predicted"/>
<dbReference type="Proteomes" id="UP000504636">
    <property type="component" value="Unplaced"/>
</dbReference>
<reference evidence="4" key="3">
    <citation type="submission" date="2025-04" db="UniProtKB">
        <authorList>
            <consortium name="RefSeq"/>
        </authorList>
    </citation>
    <scope>IDENTIFICATION</scope>
    <source>
        <strain evidence="4">CBS 304.34</strain>
    </source>
</reference>
<evidence type="ECO:0000256" key="1">
    <source>
        <dbReference type="SAM" id="Phobius"/>
    </source>
</evidence>
<keyword evidence="1" id="KW-0472">Membrane</keyword>
<keyword evidence="1" id="KW-0812">Transmembrane</keyword>
<accession>A0A6A6YDP3</accession>
<sequence length="82" mass="9354">MQIVAYAGAGWLASTSPHHRSEMGIQSVSWLLTLHVCFILCLAIEIYELQLSLFAQLPKSSFQIRSSIFTSLSRLYHFHSHF</sequence>
<keyword evidence="1" id="KW-1133">Transmembrane helix</keyword>
<evidence type="ECO:0000313" key="3">
    <source>
        <dbReference type="Proteomes" id="UP000504636"/>
    </source>
</evidence>
<reference evidence="4" key="2">
    <citation type="submission" date="2020-04" db="EMBL/GenBank/DDBJ databases">
        <authorList>
            <consortium name="NCBI Genome Project"/>
        </authorList>
    </citation>
    <scope>NUCLEOTIDE SEQUENCE</scope>
    <source>
        <strain evidence="4">CBS 304.34</strain>
    </source>
</reference>
<evidence type="ECO:0000313" key="4">
    <source>
        <dbReference type="RefSeq" id="XP_033573078.1"/>
    </source>
</evidence>
<name>A0A6A6YDP3_9PEZI</name>
<gene>
    <name evidence="2 4" type="ORF">BDZ99DRAFT_104194</name>
</gene>